<dbReference type="InterPro" id="IPR035973">
    <property type="entry name" value="Cyt_c_oxidase_su3-like_sf"/>
</dbReference>
<reference evidence="10 11" key="1">
    <citation type="submission" date="2017-12" db="EMBL/GenBank/DDBJ databases">
        <title>Phylogenetic diversity of female urinary microbiome.</title>
        <authorList>
            <person name="Thomas-White K."/>
            <person name="Wolfe A.J."/>
        </authorList>
    </citation>
    <scope>NUCLEOTIDE SEQUENCE [LARGE SCALE GENOMIC DNA]</scope>
    <source>
        <strain evidence="10 11">UMB0777</strain>
    </source>
</reference>
<dbReference type="InterPro" id="IPR024791">
    <property type="entry name" value="Cyt_c/ubiquinol_Oxase_su3"/>
</dbReference>
<dbReference type="Proteomes" id="UP000234662">
    <property type="component" value="Unassembled WGS sequence"/>
</dbReference>
<dbReference type="SUPFAM" id="SSF81452">
    <property type="entry name" value="Cytochrome c oxidase subunit III-like"/>
    <property type="match status" value="1"/>
</dbReference>
<dbReference type="InterPro" id="IPR000298">
    <property type="entry name" value="Cyt_c_oxidase-like_su3"/>
</dbReference>
<evidence type="ECO:0000256" key="7">
    <source>
        <dbReference type="ARBA" id="ARBA00047816"/>
    </source>
</evidence>
<feature type="transmembrane region" description="Helical" evidence="8">
    <location>
        <begin position="183"/>
        <end position="204"/>
    </location>
</feature>
<name>A0A2I1R0H2_9ACTN</name>
<dbReference type="PANTHER" id="PTHR11403:SF6">
    <property type="entry name" value="NITRIC OXIDE REDUCTASE SUBUNIT E"/>
    <property type="match status" value="1"/>
</dbReference>
<evidence type="ECO:0000313" key="11">
    <source>
        <dbReference type="Proteomes" id="UP000234662"/>
    </source>
</evidence>
<feature type="transmembrane region" description="Helical" evidence="8">
    <location>
        <begin position="140"/>
        <end position="163"/>
    </location>
</feature>
<comment type="subcellular location">
    <subcellularLocation>
        <location evidence="1">Membrane</location>
        <topology evidence="1">Multi-pass membrane protein</topology>
    </subcellularLocation>
</comment>
<dbReference type="PROSITE" id="PS50253">
    <property type="entry name" value="COX3"/>
    <property type="match status" value="1"/>
</dbReference>
<dbReference type="Gene3D" id="1.20.120.80">
    <property type="entry name" value="Cytochrome c oxidase, subunit III, four-helix bundle"/>
    <property type="match status" value="1"/>
</dbReference>
<keyword evidence="4 8" id="KW-1133">Transmembrane helix</keyword>
<comment type="caution">
    <text evidence="10">The sequence shown here is derived from an EMBL/GenBank/DDBJ whole genome shotgun (WGS) entry which is preliminary data.</text>
</comment>
<evidence type="ECO:0000256" key="1">
    <source>
        <dbReference type="ARBA" id="ARBA00004141"/>
    </source>
</evidence>
<comment type="catalytic activity">
    <reaction evidence="7">
        <text>4 Fe(II)-[cytochrome c] + O2 + 8 H(+)(in) = 4 Fe(III)-[cytochrome c] + 2 H2O + 4 H(+)(out)</text>
        <dbReference type="Rhea" id="RHEA:11436"/>
        <dbReference type="Rhea" id="RHEA-COMP:10350"/>
        <dbReference type="Rhea" id="RHEA-COMP:14399"/>
        <dbReference type="ChEBI" id="CHEBI:15377"/>
        <dbReference type="ChEBI" id="CHEBI:15378"/>
        <dbReference type="ChEBI" id="CHEBI:15379"/>
        <dbReference type="ChEBI" id="CHEBI:29033"/>
        <dbReference type="ChEBI" id="CHEBI:29034"/>
        <dbReference type="EC" id="7.1.1.9"/>
    </reaction>
</comment>
<evidence type="ECO:0000256" key="6">
    <source>
        <dbReference type="ARBA" id="ARBA00031400"/>
    </source>
</evidence>
<dbReference type="GO" id="GO:0004129">
    <property type="term" value="F:cytochrome-c oxidase activity"/>
    <property type="evidence" value="ECO:0007669"/>
    <property type="project" value="UniProtKB-EC"/>
</dbReference>
<evidence type="ECO:0000313" key="10">
    <source>
        <dbReference type="EMBL" id="PKZ62629.1"/>
    </source>
</evidence>
<dbReference type="GO" id="GO:0016020">
    <property type="term" value="C:membrane"/>
    <property type="evidence" value="ECO:0007669"/>
    <property type="project" value="UniProtKB-SubCell"/>
</dbReference>
<feature type="transmembrane region" description="Helical" evidence="8">
    <location>
        <begin position="250"/>
        <end position="274"/>
    </location>
</feature>
<dbReference type="AlphaFoldDB" id="A0A2I1R0H2"/>
<comment type="similarity">
    <text evidence="2">Belongs to the cytochrome c oxidase subunit 3 family.</text>
</comment>
<dbReference type="EMBL" id="PKJC01000058">
    <property type="protein sequence ID" value="PKZ62629.1"/>
    <property type="molecule type" value="Genomic_DNA"/>
</dbReference>
<dbReference type="PANTHER" id="PTHR11403">
    <property type="entry name" value="CYTOCHROME C OXIDASE SUBUNIT III"/>
    <property type="match status" value="1"/>
</dbReference>
<organism evidence="10 11">
    <name type="scientific">Gordonia terrae</name>
    <dbReference type="NCBI Taxonomy" id="2055"/>
    <lineage>
        <taxon>Bacteria</taxon>
        <taxon>Bacillati</taxon>
        <taxon>Actinomycetota</taxon>
        <taxon>Actinomycetes</taxon>
        <taxon>Mycobacteriales</taxon>
        <taxon>Gordoniaceae</taxon>
        <taxon>Gordonia</taxon>
    </lineage>
</organism>
<keyword evidence="3 8" id="KW-0812">Transmembrane</keyword>
<accession>A0A2I1R0H2</accession>
<keyword evidence="5 8" id="KW-0472">Membrane</keyword>
<dbReference type="GO" id="GO:0019646">
    <property type="term" value="P:aerobic electron transport chain"/>
    <property type="evidence" value="ECO:0007669"/>
    <property type="project" value="InterPro"/>
</dbReference>
<feature type="transmembrane region" description="Helical" evidence="8">
    <location>
        <begin position="216"/>
        <end position="234"/>
    </location>
</feature>
<feature type="domain" description="Heme-copper oxidase subunit III family profile" evidence="9">
    <location>
        <begin position="140"/>
        <end position="314"/>
    </location>
</feature>
<protein>
    <recommendedName>
        <fullName evidence="6">Cytochrome aa3 subunit 3</fullName>
    </recommendedName>
</protein>
<proteinExistence type="inferred from homology"/>
<dbReference type="Pfam" id="PF00510">
    <property type="entry name" value="COX3"/>
    <property type="match status" value="1"/>
</dbReference>
<sequence>MIATLISSCSSATSRGCRLSGCGNRALCRLSLWVLLCSATVTRIYLGISRDGWAGSASGTRSPHSLASLCPLPSVAHSDGPESCRSTSERAPCSDGGFSLPSSCSGRPRRGKVWILTVSPPKDKRLPSREQRLTWLPGEIGIWIFILLDLAVFALFFLCIAYYRLTDSVSFLDGHSYLNTFPALINTIVLLTGSLAVVRAVQVMRGPESRQRNAQGFLLFAASCGIAFVVVKIVEYEHLFGSGITINTSPFFLCYVGFTMVHLVHEIIGTCVLVTFSVRTRRGHAALVDVESGALYWHMVDLLWLALFPLLYLV</sequence>
<evidence type="ECO:0000256" key="8">
    <source>
        <dbReference type="SAM" id="Phobius"/>
    </source>
</evidence>
<dbReference type="InterPro" id="IPR013833">
    <property type="entry name" value="Cyt_c_oxidase_su3_a-hlx"/>
</dbReference>
<evidence type="ECO:0000259" key="9">
    <source>
        <dbReference type="PROSITE" id="PS50253"/>
    </source>
</evidence>
<evidence type="ECO:0000256" key="4">
    <source>
        <dbReference type="ARBA" id="ARBA00022989"/>
    </source>
</evidence>
<evidence type="ECO:0000256" key="5">
    <source>
        <dbReference type="ARBA" id="ARBA00023136"/>
    </source>
</evidence>
<feature type="transmembrane region" description="Helical" evidence="8">
    <location>
        <begin position="295"/>
        <end position="313"/>
    </location>
</feature>
<gene>
    <name evidence="10" type="ORF">CYJ73_26095</name>
</gene>
<evidence type="ECO:0000256" key="3">
    <source>
        <dbReference type="ARBA" id="ARBA00022692"/>
    </source>
</evidence>
<evidence type="ECO:0000256" key="2">
    <source>
        <dbReference type="ARBA" id="ARBA00010581"/>
    </source>
</evidence>